<protein>
    <recommendedName>
        <fullName evidence="3">DUF4843 domain-containing protein</fullName>
    </recommendedName>
</protein>
<name>A0A0E9M2X0_9BACT</name>
<evidence type="ECO:0008006" key="3">
    <source>
        <dbReference type="Google" id="ProtNLM"/>
    </source>
</evidence>
<reference evidence="1 2" key="1">
    <citation type="journal article" date="2015" name="Microbes Environ.">
        <title>Distribution and evolution of nitrogen fixation genes in the phylum bacteroidetes.</title>
        <authorList>
            <person name="Inoue J."/>
            <person name="Oshima K."/>
            <person name="Suda W."/>
            <person name="Sakamoto M."/>
            <person name="Iino T."/>
            <person name="Noda S."/>
            <person name="Hongoh Y."/>
            <person name="Hattori M."/>
            <person name="Ohkuma M."/>
        </authorList>
    </citation>
    <scope>NUCLEOTIDE SEQUENCE [LARGE SCALE GENOMIC DNA]</scope>
    <source>
        <strain evidence="1">JCM 15548</strain>
    </source>
</reference>
<dbReference type="AlphaFoldDB" id="A0A0E9M2X0"/>
<sequence>MKKYLKLLYGAMGLVGLLLTSCSEDIVDREASYVPGDNVMQVYFTAANPGFMEVEPVVNSVSIEIARQETAAAAQVGIMSYDTAGVFTVPEFVSFEAGEEIGTIEISFADLEVFESYMLRLVLDESETNPYVEVDGTQEFVLRVMQSDWADVAQGSYYSDFFEDTWDQALQYSVLLDRYRFPSVWFDGFHFEFLWDGESADVAPFRASFPTGYDHPTYGMIYAEVASEPGVEDSYYDAAENQLVFDVGWVVPGLGSFGNFPEIFTITSE</sequence>
<evidence type="ECO:0000313" key="1">
    <source>
        <dbReference type="EMBL" id="GAO31495.1"/>
    </source>
</evidence>
<organism evidence="1 2">
    <name type="scientific">Geofilum rubicundum JCM 15548</name>
    <dbReference type="NCBI Taxonomy" id="1236989"/>
    <lineage>
        <taxon>Bacteria</taxon>
        <taxon>Pseudomonadati</taxon>
        <taxon>Bacteroidota</taxon>
        <taxon>Bacteroidia</taxon>
        <taxon>Marinilabiliales</taxon>
        <taxon>Marinilabiliaceae</taxon>
        <taxon>Geofilum</taxon>
    </lineage>
</organism>
<accession>A0A0E9M2X0</accession>
<evidence type="ECO:0000313" key="2">
    <source>
        <dbReference type="Proteomes" id="UP000032900"/>
    </source>
</evidence>
<keyword evidence="2" id="KW-1185">Reference proteome</keyword>
<proteinExistence type="predicted"/>
<dbReference type="Proteomes" id="UP000032900">
    <property type="component" value="Unassembled WGS sequence"/>
</dbReference>
<dbReference type="PROSITE" id="PS51257">
    <property type="entry name" value="PROKAR_LIPOPROTEIN"/>
    <property type="match status" value="1"/>
</dbReference>
<dbReference type="RefSeq" id="WP_062127652.1">
    <property type="nucleotide sequence ID" value="NZ_BAZW01000050.1"/>
</dbReference>
<gene>
    <name evidence="1" type="ORF">JCM15548_13860</name>
</gene>
<dbReference type="EMBL" id="BAZW01000050">
    <property type="protein sequence ID" value="GAO31495.1"/>
    <property type="molecule type" value="Genomic_DNA"/>
</dbReference>
<comment type="caution">
    <text evidence="1">The sequence shown here is derived from an EMBL/GenBank/DDBJ whole genome shotgun (WGS) entry which is preliminary data.</text>
</comment>
<dbReference type="OrthoDB" id="1072494at2"/>
<dbReference type="STRING" id="1236989.JCM15548_13860"/>